<evidence type="ECO:0000256" key="1">
    <source>
        <dbReference type="SAM" id="MobiDB-lite"/>
    </source>
</evidence>
<dbReference type="RefSeq" id="WP_007485018.1">
    <property type="nucleotide sequence ID" value="NZ_JH724314.1"/>
</dbReference>
<accession>I9GZ39</accession>
<name>I9GZ39_9BACE</name>
<dbReference type="AlphaFoldDB" id="I9GZ39"/>
<dbReference type="PROSITE" id="PS51257">
    <property type="entry name" value="PROKAR_LIPOPROTEIN"/>
    <property type="match status" value="1"/>
</dbReference>
<evidence type="ECO:0000313" key="2">
    <source>
        <dbReference type="EMBL" id="EIY52419.1"/>
    </source>
</evidence>
<reference evidence="2 3" key="1">
    <citation type="submission" date="2012-02" db="EMBL/GenBank/DDBJ databases">
        <title>The Genome Sequence of Bacteroides nordii CL02T12C05.</title>
        <authorList>
            <consortium name="The Broad Institute Genome Sequencing Platform"/>
            <person name="Earl A."/>
            <person name="Ward D."/>
            <person name="Feldgarden M."/>
            <person name="Gevers D."/>
            <person name="Zitomersky N.L."/>
            <person name="Coyne M.J."/>
            <person name="Comstock L.E."/>
            <person name="Young S.K."/>
            <person name="Zeng Q."/>
            <person name="Gargeya S."/>
            <person name="Fitzgerald M."/>
            <person name="Haas B."/>
            <person name="Abouelleil A."/>
            <person name="Alvarado L."/>
            <person name="Arachchi H.M."/>
            <person name="Berlin A."/>
            <person name="Chapman S.B."/>
            <person name="Gearin G."/>
            <person name="Goldberg J."/>
            <person name="Griggs A."/>
            <person name="Gujja S."/>
            <person name="Hansen M."/>
            <person name="Heiman D."/>
            <person name="Howarth C."/>
            <person name="Larimer J."/>
            <person name="Lui A."/>
            <person name="MacDonald P.J.P."/>
            <person name="McCowen C."/>
            <person name="Montmayeur A."/>
            <person name="Murphy C."/>
            <person name="Neiman D."/>
            <person name="Pearson M."/>
            <person name="Priest M."/>
            <person name="Roberts A."/>
            <person name="Saif S."/>
            <person name="Shea T."/>
            <person name="Sisk P."/>
            <person name="Stolte C."/>
            <person name="Sykes S."/>
            <person name="Wortman J."/>
            <person name="Nusbaum C."/>
            <person name="Birren B."/>
        </authorList>
    </citation>
    <scope>NUCLEOTIDE SEQUENCE [LARGE SCALE GENOMIC DNA]</scope>
    <source>
        <strain evidence="2 3">CL02T12C05</strain>
    </source>
</reference>
<evidence type="ECO:0000313" key="3">
    <source>
        <dbReference type="Proteomes" id="UP000003089"/>
    </source>
</evidence>
<comment type="caution">
    <text evidence="2">The sequence shown here is derived from an EMBL/GenBank/DDBJ whole genome shotgun (WGS) entry which is preliminary data.</text>
</comment>
<feature type="region of interest" description="Disordered" evidence="1">
    <location>
        <begin position="612"/>
        <end position="633"/>
    </location>
</feature>
<keyword evidence="3" id="KW-1185">Reference proteome</keyword>
<dbReference type="eggNOG" id="ENOG502ZZZT">
    <property type="taxonomic scope" value="Bacteria"/>
</dbReference>
<protein>
    <submittedName>
        <fullName evidence="2">Uncharacterized protein</fullName>
    </submittedName>
</protein>
<dbReference type="HOGENOM" id="CLU_512560_0_0_10"/>
<organism evidence="2 3">
    <name type="scientific">Bacteroides nordii CL02T12C05</name>
    <dbReference type="NCBI Taxonomy" id="997884"/>
    <lineage>
        <taxon>Bacteria</taxon>
        <taxon>Pseudomonadati</taxon>
        <taxon>Bacteroidota</taxon>
        <taxon>Bacteroidia</taxon>
        <taxon>Bacteroidales</taxon>
        <taxon>Bacteroidaceae</taxon>
        <taxon>Bacteroides</taxon>
    </lineage>
</organism>
<dbReference type="GeneID" id="69501641"/>
<dbReference type="Proteomes" id="UP000003089">
    <property type="component" value="Unassembled WGS sequence"/>
</dbReference>
<dbReference type="EMBL" id="AGXS01000015">
    <property type="protein sequence ID" value="EIY52419.1"/>
    <property type="molecule type" value="Genomic_DNA"/>
</dbReference>
<gene>
    <name evidence="2" type="ORF">HMPREF1068_01966</name>
</gene>
<dbReference type="PATRIC" id="fig|997884.3.peg.2001"/>
<dbReference type="STRING" id="997884.HMPREF1068_01966"/>
<proteinExistence type="predicted"/>
<sequence>MKKKSFFNGINAKMALAIVALSGALLTGCYKDDGLDMDAPIGETVLPEATYTLNGTVIDASTMQNLKLDAAAGDYVKVNNVDVTLTNGSFTVAVKAETNVIAVKVKGYNEDQEFTRSVNVAPIKPGQSAVYTQTIGLKPNAVVTEEVAKYNIKVQAYGGEAMALLDPSRYEATITKEGVAVAGFEDLEYGVYTLNVVEKVAAGAQKTLQDFTTLVSLNKVYVPKGDPNLTVVVSAYMPLIGDMTEYTMLFADFTNASNGNLVNVVKAWVAKDGVDVPESIVTNTSHFAFKVKKEEVANYKLFVTYERTDGSQNTVTKNFADDMTSLGVLLNTNAQEGSTPIVPGQDTEIAGTDGDVAAVKKGTTITLPDGKVVDFADVEVNIQRLVGEEASDEEAMRVYEGTPDGIKFSEPIAVKFNDIWANQLGTMKLVYEKDGKWGDSEGDVVRGSDGVYTMNISHFSKFKAVINSESSVGTSEEVKDAVVETVVGKKNDTENAITVTVKYNQKKGTEISSIEEAATSAGFTDSKANAVVTSVIKAYMEEKGIVAEPFTTVSGEENKTIDPWTCLEKVTTQQVYLTTVYTFTINEKPVTVTVKTADHVIVGIETYTFGHGHGHSHGHGNDNLSGGGIIDAE</sequence>